<dbReference type="SUPFAM" id="SSF53822">
    <property type="entry name" value="Periplasmic binding protein-like I"/>
    <property type="match status" value="1"/>
</dbReference>
<feature type="compositionally biased region" description="Basic and acidic residues" evidence="1">
    <location>
        <begin position="442"/>
        <end position="458"/>
    </location>
</feature>
<evidence type="ECO:0000256" key="1">
    <source>
        <dbReference type="SAM" id="MobiDB-lite"/>
    </source>
</evidence>
<feature type="compositionally biased region" description="Low complexity" evidence="1">
    <location>
        <begin position="190"/>
        <end position="232"/>
    </location>
</feature>
<evidence type="ECO:0000313" key="3">
    <source>
        <dbReference type="EMBL" id="KFJ07134.1"/>
    </source>
</evidence>
<organism evidence="3 4">
    <name type="scientific">Bifidobacterium tsurumiense</name>
    <dbReference type="NCBI Taxonomy" id="356829"/>
    <lineage>
        <taxon>Bacteria</taxon>
        <taxon>Bacillati</taxon>
        <taxon>Actinomycetota</taxon>
        <taxon>Actinomycetes</taxon>
        <taxon>Bifidobacteriales</taxon>
        <taxon>Bifidobacteriaceae</taxon>
        <taxon>Bifidobacterium</taxon>
    </lineage>
</organism>
<evidence type="ECO:0000313" key="4">
    <source>
        <dbReference type="Proteomes" id="UP000029080"/>
    </source>
</evidence>
<feature type="region of interest" description="Disordered" evidence="1">
    <location>
        <begin position="111"/>
        <end position="155"/>
    </location>
</feature>
<reference evidence="3 4" key="1">
    <citation type="submission" date="2014-03" db="EMBL/GenBank/DDBJ databases">
        <title>Genomics of Bifidobacteria.</title>
        <authorList>
            <person name="Ventura M."/>
            <person name="Milani C."/>
            <person name="Lugli G.A."/>
        </authorList>
    </citation>
    <scope>NUCLEOTIDE SEQUENCE [LARGE SCALE GENOMIC DNA]</scope>
    <source>
        <strain evidence="3 4">JCM 13495</strain>
    </source>
</reference>
<dbReference type="InterPro" id="IPR028082">
    <property type="entry name" value="Peripla_BP_I"/>
</dbReference>
<dbReference type="eggNOG" id="COG4213">
    <property type="taxonomic scope" value="Bacteria"/>
</dbReference>
<keyword evidence="2" id="KW-0732">Signal</keyword>
<evidence type="ECO:0000256" key="2">
    <source>
        <dbReference type="SAM" id="SignalP"/>
    </source>
</evidence>
<feature type="chain" id="PRO_5043960442" evidence="2">
    <location>
        <begin position="30"/>
        <end position="570"/>
    </location>
</feature>
<dbReference type="Gene3D" id="3.40.50.2300">
    <property type="match status" value="3"/>
</dbReference>
<protein>
    <submittedName>
        <fullName evidence="3">ABC-type xylose transport system, periplasmic component</fullName>
    </submittedName>
</protein>
<dbReference type="STRING" id="356829.BITS_1563"/>
<feature type="region of interest" description="Disordered" evidence="1">
    <location>
        <begin position="190"/>
        <end position="240"/>
    </location>
</feature>
<feature type="region of interest" description="Disordered" evidence="1">
    <location>
        <begin position="442"/>
        <end position="466"/>
    </location>
</feature>
<dbReference type="RefSeq" id="WP_034533908.1">
    <property type="nucleotide sequence ID" value="NZ_JAXEUP010000009.1"/>
</dbReference>
<gene>
    <name evidence="3" type="ORF">BITS_1563</name>
</gene>
<sequence>MALLDLRAVRKTVAVTASLVLLAGLTACGQSSTTPSASESATTQAALGSVEIFTPSDGITLSQRTPLNTWGKLVPEITSSLREQGYEADDIDAHTADSLDKQSRDIQDYVVSQVSGSSSSSSSSATPTDSSSQDSSSSQASSSQSSSASASSSTDSTTAQSTLIIAPVVSHSTISHQYGDLVEHDITETTTDASDTTSSSDDASASASSDASSSASGDEDSSSQSSDSSSDSQNSEYNEAVQRLRSALQLAQSSGMHVILLSSTIEGFTPDALVRMSTARVIGSVQAQQLVSKLALDKATSDNPKAVEVLLPYDSSSATSNDESFAKNAFAGIWEVLQPYFTKGVVTSPSGKLSKDTTEDDWESLTIDATSDQSIGEAVSDRLDMTSANGSHTGIDGIIALNDYVASGVIKQLEDLGYTGSSADINPSISISGIVNNITGKHDLSKEAVPEPTKKPESESSGEDAVEAVNSRWPIVTGYGAYVELMPHIVDGKLWMTALENRQTYASDIAAVTKQLSVGGSLTDFKHVSEETINEAQVPVIQEDLLAVSASNLKSTLIDTGYISLADAGL</sequence>
<proteinExistence type="predicted"/>
<feature type="signal peptide" evidence="2">
    <location>
        <begin position="1"/>
        <end position="29"/>
    </location>
</feature>
<accession>A0A087EH83</accession>
<dbReference type="OrthoDB" id="3239411at2"/>
<dbReference type="Proteomes" id="UP000029080">
    <property type="component" value="Unassembled WGS sequence"/>
</dbReference>
<comment type="caution">
    <text evidence="3">The sequence shown here is derived from an EMBL/GenBank/DDBJ whole genome shotgun (WGS) entry which is preliminary data.</text>
</comment>
<keyword evidence="4" id="KW-1185">Reference proteome</keyword>
<dbReference type="EMBL" id="JGZU01000005">
    <property type="protein sequence ID" value="KFJ07134.1"/>
    <property type="molecule type" value="Genomic_DNA"/>
</dbReference>
<dbReference type="AlphaFoldDB" id="A0A087EH83"/>
<dbReference type="PROSITE" id="PS51257">
    <property type="entry name" value="PROKAR_LIPOPROTEIN"/>
    <property type="match status" value="1"/>
</dbReference>
<name>A0A087EH83_9BIFI</name>
<feature type="compositionally biased region" description="Low complexity" evidence="1">
    <location>
        <begin position="112"/>
        <end position="155"/>
    </location>
</feature>